<dbReference type="InterPro" id="IPR011009">
    <property type="entry name" value="Kinase-like_dom_sf"/>
</dbReference>
<evidence type="ECO:0000313" key="2">
    <source>
        <dbReference type="EMBL" id="HIV12338.1"/>
    </source>
</evidence>
<dbReference type="Gene3D" id="3.30.200.20">
    <property type="entry name" value="Phosphorylase Kinase, domain 1"/>
    <property type="match status" value="1"/>
</dbReference>
<dbReference type="EMBL" id="DVON01000088">
    <property type="protein sequence ID" value="HIV12338.1"/>
    <property type="molecule type" value="Genomic_DNA"/>
</dbReference>
<dbReference type="InterPro" id="IPR002575">
    <property type="entry name" value="Aminoglycoside_PTrfase"/>
</dbReference>
<name>A0A9D1NTQ2_9FIRM</name>
<reference evidence="2" key="1">
    <citation type="submission" date="2020-10" db="EMBL/GenBank/DDBJ databases">
        <authorList>
            <person name="Gilroy R."/>
        </authorList>
    </citation>
    <scope>NUCLEOTIDE SEQUENCE</scope>
    <source>
        <strain evidence="2">ChiBcec2-4451</strain>
    </source>
</reference>
<reference evidence="2" key="2">
    <citation type="journal article" date="2021" name="PeerJ">
        <title>Extensive microbial diversity within the chicken gut microbiome revealed by metagenomics and culture.</title>
        <authorList>
            <person name="Gilroy R."/>
            <person name="Ravi A."/>
            <person name="Getino M."/>
            <person name="Pursley I."/>
            <person name="Horton D.L."/>
            <person name="Alikhan N.F."/>
            <person name="Baker D."/>
            <person name="Gharbi K."/>
            <person name="Hall N."/>
            <person name="Watson M."/>
            <person name="Adriaenssens E.M."/>
            <person name="Foster-Nyarko E."/>
            <person name="Jarju S."/>
            <person name="Secka A."/>
            <person name="Antonio M."/>
            <person name="Oren A."/>
            <person name="Chaudhuri R.R."/>
            <person name="La Ragione R."/>
            <person name="Hildebrand F."/>
            <person name="Pallen M.J."/>
        </authorList>
    </citation>
    <scope>NUCLEOTIDE SEQUENCE</scope>
    <source>
        <strain evidence="2">ChiBcec2-4451</strain>
    </source>
</reference>
<dbReference type="AlphaFoldDB" id="A0A9D1NTQ2"/>
<feature type="domain" description="Aminoglycoside phosphotransferase" evidence="1">
    <location>
        <begin position="69"/>
        <end position="280"/>
    </location>
</feature>
<organism evidence="2 3">
    <name type="scientific">Candidatus Pullilachnospira stercoravium</name>
    <dbReference type="NCBI Taxonomy" id="2840913"/>
    <lineage>
        <taxon>Bacteria</taxon>
        <taxon>Bacillati</taxon>
        <taxon>Bacillota</taxon>
        <taxon>Clostridia</taxon>
        <taxon>Lachnospirales</taxon>
        <taxon>Lachnospiraceae</taxon>
        <taxon>Lachnospiraceae incertae sedis</taxon>
        <taxon>Candidatus Pullilachnospira</taxon>
    </lineage>
</organism>
<dbReference type="InterPro" id="IPR051678">
    <property type="entry name" value="AGP_Transferase"/>
</dbReference>
<evidence type="ECO:0000259" key="1">
    <source>
        <dbReference type="Pfam" id="PF01636"/>
    </source>
</evidence>
<comment type="caution">
    <text evidence="2">The sequence shown here is derived from an EMBL/GenBank/DDBJ whole genome shotgun (WGS) entry which is preliminary data.</text>
</comment>
<accession>A0A9D1NTQ2</accession>
<proteinExistence type="predicted"/>
<dbReference type="Proteomes" id="UP000886723">
    <property type="component" value="Unassembled WGS sequence"/>
</dbReference>
<dbReference type="PANTHER" id="PTHR21310:SF15">
    <property type="entry name" value="AMINOGLYCOSIDE PHOSPHOTRANSFERASE DOMAIN-CONTAINING PROTEIN"/>
    <property type="match status" value="1"/>
</dbReference>
<dbReference type="SUPFAM" id="SSF56112">
    <property type="entry name" value="Protein kinase-like (PK-like)"/>
    <property type="match status" value="1"/>
</dbReference>
<dbReference type="PANTHER" id="PTHR21310">
    <property type="entry name" value="AMINOGLYCOSIDE PHOSPHOTRANSFERASE-RELATED-RELATED"/>
    <property type="match status" value="1"/>
</dbReference>
<evidence type="ECO:0000313" key="3">
    <source>
        <dbReference type="Proteomes" id="UP000886723"/>
    </source>
</evidence>
<dbReference type="Pfam" id="PF01636">
    <property type="entry name" value="APH"/>
    <property type="match status" value="1"/>
</dbReference>
<sequence length="350" mass="39832">MGLSLYLEISEQELERLVSETLSARLISARILTGGLFNTTYLLDICQKPGDISGGISGKEDAEGDSTERVVLRLGPVNRHLLMPFEHRLMETETEVYALCETNGIPASQVLAVDTSKKLIDRDFMFVRYIPARPLSELSLEPDAMAAVCREIGEATAKFHTIRAPRFGRIVDVREGKGFDFWSEALNHELMEWEQVGVPASIFEEAEYEKIRRIFRETALYLDEIRIPRLVHTDLWFGNILVSTADGAPRLAAIIDADRALWGDPYFDFSSICWSHSSDSFWEGYGNQLPMDKASVIRRGVYTLLNRLWNTYVYFCEYNQPEDGCEEREKIRDLIRELEQLMAAGKGEGI</sequence>
<protein>
    <submittedName>
        <fullName evidence="2">Aminoglycoside phosphotransferase family protein</fullName>
    </submittedName>
</protein>
<gene>
    <name evidence="2" type="ORF">IAA63_04250</name>
</gene>
<dbReference type="Gene3D" id="3.90.1200.10">
    <property type="match status" value="1"/>
</dbReference>